<feature type="domain" description="DNA polymerase III beta sliding clamp N-terminal" evidence="12">
    <location>
        <begin position="36"/>
        <end position="124"/>
    </location>
</feature>
<evidence type="ECO:0000256" key="10">
    <source>
        <dbReference type="ARBA" id="ARBA00030988"/>
    </source>
</evidence>
<dbReference type="PANTHER" id="PTHR30478">
    <property type="entry name" value="DNA POLYMERASE III SUBUNIT BETA"/>
    <property type="match status" value="1"/>
</dbReference>
<dbReference type="AlphaFoldDB" id="A0A2S3R2E1"/>
<dbReference type="GO" id="GO:0003677">
    <property type="term" value="F:DNA binding"/>
    <property type="evidence" value="ECO:0007669"/>
    <property type="project" value="UniProtKB-KW"/>
</dbReference>
<evidence type="ECO:0000259" key="12">
    <source>
        <dbReference type="Pfam" id="PF00712"/>
    </source>
</evidence>
<dbReference type="Proteomes" id="UP000237466">
    <property type="component" value="Unassembled WGS sequence"/>
</dbReference>
<dbReference type="InterPro" id="IPR022637">
    <property type="entry name" value="DNA_polIII_beta_cen"/>
</dbReference>
<gene>
    <name evidence="14" type="ORF">CRN52_14375</name>
</gene>
<keyword evidence="9" id="KW-0238">DNA-binding</keyword>
<comment type="subcellular location">
    <subcellularLocation>
        <location evidence="1">Cytoplasm</location>
    </subcellularLocation>
</comment>
<dbReference type="SUPFAM" id="SSF55979">
    <property type="entry name" value="DNA clamp"/>
    <property type="match status" value="2"/>
</dbReference>
<evidence type="ECO:0000313" key="14">
    <source>
        <dbReference type="EMBL" id="POB47263.1"/>
    </source>
</evidence>
<evidence type="ECO:0000256" key="6">
    <source>
        <dbReference type="ARBA" id="ARBA00022695"/>
    </source>
</evidence>
<evidence type="ECO:0000256" key="9">
    <source>
        <dbReference type="ARBA" id="ARBA00023125"/>
    </source>
</evidence>
<evidence type="ECO:0000256" key="5">
    <source>
        <dbReference type="ARBA" id="ARBA00022679"/>
    </source>
</evidence>
<comment type="similarity">
    <text evidence="2">Belongs to the beta sliding clamp family.</text>
</comment>
<evidence type="ECO:0000256" key="4">
    <source>
        <dbReference type="ARBA" id="ARBA00022490"/>
    </source>
</evidence>
<keyword evidence="7" id="KW-0235">DNA replication</keyword>
<evidence type="ECO:0000256" key="7">
    <source>
        <dbReference type="ARBA" id="ARBA00022705"/>
    </source>
</evidence>
<evidence type="ECO:0000256" key="11">
    <source>
        <dbReference type="ARBA" id="ARBA00033276"/>
    </source>
</evidence>
<dbReference type="GO" id="GO:0003887">
    <property type="term" value="F:DNA-directed DNA polymerase activity"/>
    <property type="evidence" value="ECO:0007669"/>
    <property type="project" value="UniProtKB-KW"/>
</dbReference>
<dbReference type="GO" id="GO:0009360">
    <property type="term" value="C:DNA polymerase III complex"/>
    <property type="evidence" value="ECO:0007669"/>
    <property type="project" value="InterPro"/>
</dbReference>
<organism evidence="14 15">
    <name type="scientific">Vibrio vulnificus</name>
    <dbReference type="NCBI Taxonomy" id="672"/>
    <lineage>
        <taxon>Bacteria</taxon>
        <taxon>Pseudomonadati</taxon>
        <taxon>Pseudomonadota</taxon>
        <taxon>Gammaproteobacteria</taxon>
        <taxon>Vibrionales</taxon>
        <taxon>Vibrionaceae</taxon>
        <taxon>Vibrio</taxon>
    </lineage>
</organism>
<dbReference type="CDD" id="cd00140">
    <property type="entry name" value="beta_clamp"/>
    <property type="match status" value="1"/>
</dbReference>
<dbReference type="PANTHER" id="PTHR30478:SF0">
    <property type="entry name" value="BETA SLIDING CLAMP"/>
    <property type="match status" value="1"/>
</dbReference>
<dbReference type="GO" id="GO:0005737">
    <property type="term" value="C:cytoplasm"/>
    <property type="evidence" value="ECO:0007669"/>
    <property type="project" value="UniProtKB-SubCell"/>
</dbReference>
<dbReference type="Gene3D" id="3.10.150.10">
    <property type="entry name" value="DNA Polymerase III, subunit A, domain 2"/>
    <property type="match status" value="1"/>
</dbReference>
<evidence type="ECO:0000256" key="2">
    <source>
        <dbReference type="ARBA" id="ARBA00010752"/>
    </source>
</evidence>
<dbReference type="GO" id="GO:0006271">
    <property type="term" value="P:DNA strand elongation involved in DNA replication"/>
    <property type="evidence" value="ECO:0007669"/>
    <property type="project" value="TreeGrafter"/>
</dbReference>
<dbReference type="InterPro" id="IPR046938">
    <property type="entry name" value="DNA_clamp_sf"/>
</dbReference>
<dbReference type="EMBL" id="PDGH01000101">
    <property type="protein sequence ID" value="POB47263.1"/>
    <property type="molecule type" value="Genomic_DNA"/>
</dbReference>
<protein>
    <recommendedName>
        <fullName evidence="3">Beta sliding clamp</fullName>
    </recommendedName>
    <alternativeName>
        <fullName evidence="11">Beta-clamp processivity factor</fullName>
    </alternativeName>
    <alternativeName>
        <fullName evidence="10">DNA polymerase III beta sliding clamp subunit</fullName>
    </alternativeName>
</protein>
<evidence type="ECO:0000256" key="3">
    <source>
        <dbReference type="ARBA" id="ARBA00021035"/>
    </source>
</evidence>
<name>A0A2S3R2E1_VIBVL</name>
<evidence type="ECO:0000259" key="13">
    <source>
        <dbReference type="Pfam" id="PF02767"/>
    </source>
</evidence>
<dbReference type="GO" id="GO:0008408">
    <property type="term" value="F:3'-5' exonuclease activity"/>
    <property type="evidence" value="ECO:0007669"/>
    <property type="project" value="InterPro"/>
</dbReference>
<dbReference type="SMART" id="SM00480">
    <property type="entry name" value="POL3Bc"/>
    <property type="match status" value="1"/>
</dbReference>
<evidence type="ECO:0000256" key="8">
    <source>
        <dbReference type="ARBA" id="ARBA00022932"/>
    </source>
</evidence>
<evidence type="ECO:0000313" key="15">
    <source>
        <dbReference type="Proteomes" id="UP000237466"/>
    </source>
</evidence>
<keyword evidence="8" id="KW-0239">DNA-directed DNA polymerase</keyword>
<comment type="caution">
    <text evidence="14">The sequence shown here is derived from an EMBL/GenBank/DDBJ whole genome shotgun (WGS) entry which is preliminary data.</text>
</comment>
<sequence length="397" mass="44291">MKITFNDASVLGFFLSHPCSVTERKAMTGKEFTRCILFGVKKHGVAVLGCNHDSSFERIIPNNFFDANTVQEGCVAVLADKLMSFIKTYGKQPVTFELVDNLLHVKSGRSRVKIETYPAEGYPQPTLNFNETKNISLNLDVLQEGLKLVRNCMPTDNGMACLNGIRVQFNCGKLSFIATDGHRLSIYQRMVDVSANPELAQMKLGFTIPVSAVNKLVSLTSESKEGTISVSGFAFAYRVSSLVFQSRLIDDSRYPEIEKMIPKEHAGHFCFEKRELTNLLERMRIAVGATNQASGKVPRAEFTFNNAGLVTVIGGQSNHPDAEDEITPVEFIFPSSEEITSAMNYFLLSNSISGIQDDKVRITIAPIQNRGVIANYFIIQPYEQKPYVHFFMNLPVR</sequence>
<accession>A0A2S3R2E1</accession>
<dbReference type="Pfam" id="PF00712">
    <property type="entry name" value="DNA_pol3_beta"/>
    <property type="match status" value="1"/>
</dbReference>
<dbReference type="InterPro" id="IPR001001">
    <property type="entry name" value="DNA_polIII_beta"/>
</dbReference>
<keyword evidence="4" id="KW-0963">Cytoplasm</keyword>
<proteinExistence type="inferred from homology"/>
<reference evidence="14 15" key="1">
    <citation type="journal article" date="2018" name="Front. Microbiol.">
        <title>Phylogeny of Vibrio vulnificus from the Analysis of the Core-Genome: Implications for Intra-Species Taxonomy.</title>
        <authorList>
            <person name="Roig F.J."/>
            <person name="Gonzalez-Candelas F."/>
            <person name="Sanjuan E."/>
            <person name="Fouz B."/>
            <person name="Feil E.J."/>
            <person name="Llorens C."/>
            <person name="Baker-Austin C."/>
            <person name="Oliver J.D."/>
            <person name="Danin-Poleg Y."/>
            <person name="Gibas C.J."/>
            <person name="Kashi Y."/>
            <person name="Gulig P.A."/>
            <person name="Morrison S.S."/>
            <person name="Amaro C."/>
        </authorList>
    </citation>
    <scope>NUCLEOTIDE SEQUENCE [LARGE SCALE GENOMIC DNA]</scope>
    <source>
        <strain evidence="14 15">CECT4608</strain>
    </source>
</reference>
<dbReference type="InterPro" id="IPR022634">
    <property type="entry name" value="DNA_polIII_beta_N"/>
</dbReference>
<keyword evidence="6" id="KW-0548">Nucleotidyltransferase</keyword>
<dbReference type="Pfam" id="PF02767">
    <property type="entry name" value="DNA_pol3_beta_2"/>
    <property type="match status" value="1"/>
</dbReference>
<feature type="domain" description="DNA polymerase III beta sliding clamp central" evidence="13">
    <location>
        <begin position="137"/>
        <end position="255"/>
    </location>
</feature>
<dbReference type="Gene3D" id="3.70.10.10">
    <property type="match status" value="1"/>
</dbReference>
<evidence type="ECO:0000256" key="1">
    <source>
        <dbReference type="ARBA" id="ARBA00004496"/>
    </source>
</evidence>
<keyword evidence="5" id="KW-0808">Transferase</keyword>